<dbReference type="InterPro" id="IPR001106">
    <property type="entry name" value="Aromatic_Lyase"/>
</dbReference>
<dbReference type="GO" id="GO:0006559">
    <property type="term" value="P:L-phenylalanine catabolic process"/>
    <property type="evidence" value="ECO:0007669"/>
    <property type="project" value="UniProtKB-KW"/>
</dbReference>
<dbReference type="InterPro" id="IPR024083">
    <property type="entry name" value="Fumarase/histidase_N"/>
</dbReference>
<comment type="function">
    <text evidence="1">This is a key enzyme of plant metabolism catalyzing the first reaction in the biosynthesis from L-phenylalanine of a wide variety of natural products based on the phenylpropane skeleton.</text>
</comment>
<comment type="similarity">
    <text evidence="3">Belongs to the PAL/histidase family.</text>
</comment>
<comment type="subunit">
    <text evidence="4">Homotetramer.</text>
</comment>
<comment type="pathway">
    <text evidence="2">Phenylpropanoid metabolism; trans-cinnamate biosynthesis; trans-cinnamate from L-phenylalanine: step 1/1.</text>
</comment>
<dbReference type="EMBL" id="JAWPEI010000009">
    <property type="protein sequence ID" value="KAK4716555.1"/>
    <property type="molecule type" value="Genomic_DNA"/>
</dbReference>
<evidence type="ECO:0000313" key="9">
    <source>
        <dbReference type="EMBL" id="KAK4716555.1"/>
    </source>
</evidence>
<dbReference type="Gene3D" id="1.10.275.10">
    <property type="entry name" value="Fumarase/aspartase (N-terminal domain)"/>
    <property type="match status" value="1"/>
</dbReference>
<accession>A0AAV9KW15</accession>
<dbReference type="InterPro" id="IPR023144">
    <property type="entry name" value="Phe_NH3-lyase_shielding_dom_sf"/>
</dbReference>
<dbReference type="GO" id="GO:0009698">
    <property type="term" value="P:phenylpropanoid metabolic process"/>
    <property type="evidence" value="ECO:0007669"/>
    <property type="project" value="UniProtKB-KW"/>
</dbReference>
<evidence type="ECO:0000256" key="5">
    <source>
        <dbReference type="ARBA" id="ARBA00012139"/>
    </source>
</evidence>
<dbReference type="SUPFAM" id="SSF48557">
    <property type="entry name" value="L-aspartase-like"/>
    <property type="match status" value="1"/>
</dbReference>
<dbReference type="InterPro" id="IPR008948">
    <property type="entry name" value="L-Aspartase-like"/>
</dbReference>
<evidence type="ECO:0000256" key="6">
    <source>
        <dbReference type="ARBA" id="ARBA00023051"/>
    </source>
</evidence>
<organism evidence="9 10">
    <name type="scientific">Solanum pinnatisectum</name>
    <name type="common">tansyleaf nightshade</name>
    <dbReference type="NCBI Taxonomy" id="50273"/>
    <lineage>
        <taxon>Eukaryota</taxon>
        <taxon>Viridiplantae</taxon>
        <taxon>Streptophyta</taxon>
        <taxon>Embryophyta</taxon>
        <taxon>Tracheophyta</taxon>
        <taxon>Spermatophyta</taxon>
        <taxon>Magnoliopsida</taxon>
        <taxon>eudicotyledons</taxon>
        <taxon>Gunneridae</taxon>
        <taxon>Pentapetalae</taxon>
        <taxon>asterids</taxon>
        <taxon>lamiids</taxon>
        <taxon>Solanales</taxon>
        <taxon>Solanaceae</taxon>
        <taxon>Solanoideae</taxon>
        <taxon>Solaneae</taxon>
        <taxon>Solanum</taxon>
    </lineage>
</organism>
<evidence type="ECO:0000256" key="2">
    <source>
        <dbReference type="ARBA" id="ARBA00005138"/>
    </source>
</evidence>
<name>A0AAV9KW15_9SOLN</name>
<dbReference type="Proteomes" id="UP001311915">
    <property type="component" value="Unassembled WGS sequence"/>
</dbReference>
<proteinExistence type="inferred from homology"/>
<comment type="caution">
    <text evidence="9">The sequence shown here is derived from an EMBL/GenBank/DDBJ whole genome shotgun (WGS) entry which is preliminary data.</text>
</comment>
<dbReference type="EC" id="4.3.1.24" evidence="5"/>
<dbReference type="AlphaFoldDB" id="A0AAV9KW15"/>
<keyword evidence="7" id="KW-0585">Phenylalanine catabolism</keyword>
<evidence type="ECO:0000256" key="7">
    <source>
        <dbReference type="ARBA" id="ARBA00023232"/>
    </source>
</evidence>
<protein>
    <recommendedName>
        <fullName evidence="5">phenylalanine ammonia-lyase</fullName>
        <ecNumber evidence="5">4.3.1.24</ecNumber>
    </recommendedName>
</protein>
<keyword evidence="8" id="KW-0456">Lyase</keyword>
<sequence>MMYSHTKLPQSATRSSMLVRINTLLKGYSGIRFEILETMTKFLNNDITPCLPVHTSCGDLVPLSYIAGLLMGRPNSKATKPNGELLNAVQAFHEVGIDTGFFELQPKEGIALFYQHFLLKQMHGQHILNGSNSYVMEIDEKRNKHDRYVIGKSPHWLGPQIEVIREATKMIEREINSVDDNPLIDVSRNKALHGGNFQGISIGVSMDNTRLALASIGKLIFAQFSDLVNNGLPSNLSGSRSSSLDYGFKGAEISLASYCSELQFLANPVNNHVQSAEQHNQDVNSLALISSRKTSEAVDILKLMSSTYLVALCQAIDLRHLEENLKAAVKNVVSLVSQNGELDHFSRFCEKDLLKVVDSEYVFAYADDPCNANYPLIQKLRQVLMDHARDEEKILSNSIFQKISAFEEELKIVLSEEIESARCDFDNCKSSIPNRIKEWKSYPLYKFVREDLEINFLTGEKVQSPGEEINKVLISMNEGKLIDPLLNCLKEWNGVPLPFC</sequence>
<evidence type="ECO:0000256" key="8">
    <source>
        <dbReference type="ARBA" id="ARBA00023239"/>
    </source>
</evidence>
<dbReference type="Gene3D" id="1.20.200.10">
    <property type="entry name" value="Fumarase/aspartase (Central domain)"/>
    <property type="match status" value="1"/>
</dbReference>
<evidence type="ECO:0000313" key="10">
    <source>
        <dbReference type="Proteomes" id="UP001311915"/>
    </source>
</evidence>
<dbReference type="PANTHER" id="PTHR10362">
    <property type="entry name" value="HISTIDINE AMMONIA-LYASE"/>
    <property type="match status" value="1"/>
</dbReference>
<keyword evidence="10" id="KW-1185">Reference proteome</keyword>
<evidence type="ECO:0000256" key="4">
    <source>
        <dbReference type="ARBA" id="ARBA00011881"/>
    </source>
</evidence>
<evidence type="ECO:0000256" key="1">
    <source>
        <dbReference type="ARBA" id="ARBA00002235"/>
    </source>
</evidence>
<dbReference type="Pfam" id="PF00221">
    <property type="entry name" value="Lyase_aromatic"/>
    <property type="match status" value="2"/>
</dbReference>
<keyword evidence="6" id="KW-0587">Phenylpropanoid metabolism</keyword>
<dbReference type="GO" id="GO:0045548">
    <property type="term" value="F:phenylalanine ammonia-lyase activity"/>
    <property type="evidence" value="ECO:0007669"/>
    <property type="project" value="UniProtKB-EC"/>
</dbReference>
<reference evidence="9 10" key="1">
    <citation type="submission" date="2023-10" db="EMBL/GenBank/DDBJ databases">
        <title>Genome-Wide Identification Analysis in wild type Solanum Pinnatisectum Reveals Some Genes Defensing Phytophthora Infestans.</title>
        <authorList>
            <person name="Sun C."/>
        </authorList>
    </citation>
    <scope>NUCLEOTIDE SEQUENCE [LARGE SCALE GENOMIC DNA]</scope>
    <source>
        <strain evidence="9">LQN</strain>
        <tissue evidence="9">Leaf</tissue>
    </source>
</reference>
<evidence type="ECO:0000256" key="3">
    <source>
        <dbReference type="ARBA" id="ARBA00007238"/>
    </source>
</evidence>
<gene>
    <name evidence="9" type="ORF">R3W88_014893</name>
</gene>
<dbReference type="Gene3D" id="1.10.274.20">
    <property type="entry name" value="Phenylalanine ammonia-lyase 1, domain 3"/>
    <property type="match status" value="1"/>
</dbReference>